<keyword evidence="3" id="KW-1185">Reference proteome</keyword>
<reference evidence="2 3" key="1">
    <citation type="submission" date="2018-11" db="EMBL/GenBank/DDBJ databases">
        <authorList>
            <consortium name="Pathogen Informatics"/>
        </authorList>
    </citation>
    <scope>NUCLEOTIDE SEQUENCE [LARGE SCALE GENOMIC DNA]</scope>
</reference>
<feature type="compositionally biased region" description="Polar residues" evidence="1">
    <location>
        <begin position="61"/>
        <end position="86"/>
    </location>
</feature>
<evidence type="ECO:0000256" key="1">
    <source>
        <dbReference type="SAM" id="MobiDB-lite"/>
    </source>
</evidence>
<feature type="region of interest" description="Disordered" evidence="1">
    <location>
        <begin position="47"/>
        <end position="86"/>
    </location>
</feature>
<evidence type="ECO:0000313" key="2">
    <source>
        <dbReference type="EMBL" id="VDM68689.1"/>
    </source>
</evidence>
<feature type="non-terminal residue" evidence="2">
    <location>
        <position position="86"/>
    </location>
</feature>
<protein>
    <submittedName>
        <fullName evidence="2">Uncharacterized protein</fullName>
    </submittedName>
</protein>
<dbReference type="EMBL" id="UYYB01009698">
    <property type="protein sequence ID" value="VDM68689.1"/>
    <property type="molecule type" value="Genomic_DNA"/>
</dbReference>
<evidence type="ECO:0000313" key="3">
    <source>
        <dbReference type="Proteomes" id="UP000270094"/>
    </source>
</evidence>
<sequence length="86" mass="9346">MAITEDNALSSLHQFLAATQPLQPLQRSPEKVPTMDDIMHTVLQQLPSFNTYPTPVDSRPAGSSDSDTPRNQSPSSDVVNDTQPAL</sequence>
<dbReference type="AlphaFoldDB" id="A0A3P7IP00"/>
<dbReference type="OrthoDB" id="5843068at2759"/>
<name>A0A3P7IP00_STRVU</name>
<organism evidence="2 3">
    <name type="scientific">Strongylus vulgaris</name>
    <name type="common">Blood worm</name>
    <dbReference type="NCBI Taxonomy" id="40348"/>
    <lineage>
        <taxon>Eukaryota</taxon>
        <taxon>Metazoa</taxon>
        <taxon>Ecdysozoa</taxon>
        <taxon>Nematoda</taxon>
        <taxon>Chromadorea</taxon>
        <taxon>Rhabditida</taxon>
        <taxon>Rhabditina</taxon>
        <taxon>Rhabditomorpha</taxon>
        <taxon>Strongyloidea</taxon>
        <taxon>Strongylidae</taxon>
        <taxon>Strongylus</taxon>
    </lineage>
</organism>
<gene>
    <name evidence="2" type="ORF">SVUK_LOCUS3687</name>
</gene>
<accession>A0A3P7IP00</accession>
<proteinExistence type="predicted"/>
<dbReference type="Proteomes" id="UP000270094">
    <property type="component" value="Unassembled WGS sequence"/>
</dbReference>